<organism evidence="1">
    <name type="scientific">Salix viminalis</name>
    <name type="common">Common osier</name>
    <name type="synonym">Basket willow</name>
    <dbReference type="NCBI Taxonomy" id="40686"/>
    <lineage>
        <taxon>Eukaryota</taxon>
        <taxon>Viridiplantae</taxon>
        <taxon>Streptophyta</taxon>
        <taxon>Embryophyta</taxon>
        <taxon>Tracheophyta</taxon>
        <taxon>Spermatophyta</taxon>
        <taxon>Magnoliopsida</taxon>
        <taxon>eudicotyledons</taxon>
        <taxon>Gunneridae</taxon>
        <taxon>Pentapetalae</taxon>
        <taxon>rosids</taxon>
        <taxon>fabids</taxon>
        <taxon>Malpighiales</taxon>
        <taxon>Salicaceae</taxon>
        <taxon>Saliceae</taxon>
        <taxon>Salix</taxon>
    </lineage>
</organism>
<proteinExistence type="predicted"/>
<evidence type="ECO:0000313" key="1">
    <source>
        <dbReference type="EMBL" id="VFU43578.1"/>
    </source>
</evidence>
<name>A0A6N2LTX4_SALVM</name>
<reference evidence="1" key="1">
    <citation type="submission" date="2019-03" db="EMBL/GenBank/DDBJ databases">
        <authorList>
            <person name="Mank J."/>
            <person name="Almeida P."/>
        </authorList>
    </citation>
    <scope>NUCLEOTIDE SEQUENCE</scope>
    <source>
        <strain evidence="1">78183</strain>
    </source>
</reference>
<gene>
    <name evidence="1" type="ORF">SVIM_LOCUS265693</name>
</gene>
<dbReference type="AlphaFoldDB" id="A0A6N2LTX4"/>
<sequence length="72" mass="7954">MRIAKTSNQYQGDYLLVSELLLAHGNKNLVRAGKIASGIGLFCLALVNVTQLKLWGLGCGSGYWLEQLFWVL</sequence>
<dbReference type="EMBL" id="CAADRP010001596">
    <property type="protein sequence ID" value="VFU43578.1"/>
    <property type="molecule type" value="Genomic_DNA"/>
</dbReference>
<protein>
    <submittedName>
        <fullName evidence="1">Uncharacterized protein</fullName>
    </submittedName>
</protein>
<accession>A0A6N2LTX4</accession>